<sequence length="90" mass="10565">MKFEGDPAKSAANKLKHGIDFAAAKDLWLDENRIEIHLPYPLESRRIIVAKLNNRHWTAVYTMRSETIRIISVRRSREKEIALYDKEKNS</sequence>
<name>A0A953M0A5_9BACT</name>
<evidence type="ECO:0000313" key="1">
    <source>
        <dbReference type="EMBL" id="MBZ0154920.1"/>
    </source>
</evidence>
<proteinExistence type="predicted"/>
<dbReference type="Proteomes" id="UP000705867">
    <property type="component" value="Unassembled WGS sequence"/>
</dbReference>
<comment type="caution">
    <text evidence="1">The sequence shown here is derived from an EMBL/GenBank/DDBJ whole genome shotgun (WGS) entry which is preliminary data.</text>
</comment>
<gene>
    <name evidence="1" type="ORF">K8I29_01735</name>
</gene>
<reference evidence="1" key="1">
    <citation type="journal article" date="2021" name="bioRxiv">
        <title>Unraveling nitrogen, sulfur and carbon metabolic pathways and microbial community transcriptional responses to substrate deprivation and toxicity stresses in a bioreactor mimicking anoxic brackish coastal sediment conditions.</title>
        <authorList>
            <person name="Martins P.D."/>
            <person name="Echeveste M.J."/>
            <person name="Arshad A."/>
            <person name="Kurth J."/>
            <person name="Ouboter H."/>
            <person name="Jetten M.S.M."/>
            <person name="Welte C.U."/>
        </authorList>
    </citation>
    <scope>NUCLEOTIDE SEQUENCE</scope>
    <source>
        <strain evidence="1">MAG_39</strain>
    </source>
</reference>
<accession>A0A953M0A5</accession>
<protein>
    <submittedName>
        <fullName evidence="1">BrnT family toxin</fullName>
    </submittedName>
</protein>
<dbReference type="Gene3D" id="3.10.450.530">
    <property type="entry name" value="Ribonuclease toxin, BrnT, of type II toxin-antitoxin system"/>
    <property type="match status" value="1"/>
</dbReference>
<dbReference type="Pfam" id="PF04365">
    <property type="entry name" value="BrnT_toxin"/>
    <property type="match status" value="1"/>
</dbReference>
<evidence type="ECO:0000313" key="2">
    <source>
        <dbReference type="Proteomes" id="UP000705867"/>
    </source>
</evidence>
<organism evidence="1 2">
    <name type="scientific">Candidatus Nitrobium versatile</name>
    <dbReference type="NCBI Taxonomy" id="2884831"/>
    <lineage>
        <taxon>Bacteria</taxon>
        <taxon>Pseudomonadati</taxon>
        <taxon>Nitrospirota</taxon>
        <taxon>Nitrospiria</taxon>
        <taxon>Nitrospirales</taxon>
        <taxon>Nitrospiraceae</taxon>
        <taxon>Candidatus Nitrobium</taxon>
    </lineage>
</organism>
<reference evidence="1" key="2">
    <citation type="submission" date="2021-08" db="EMBL/GenBank/DDBJ databases">
        <authorList>
            <person name="Dalcin Martins P."/>
        </authorList>
    </citation>
    <scope>NUCLEOTIDE SEQUENCE</scope>
    <source>
        <strain evidence="1">MAG_39</strain>
    </source>
</reference>
<dbReference type="AlphaFoldDB" id="A0A953M0A5"/>
<dbReference type="InterPro" id="IPR007460">
    <property type="entry name" value="BrnT_toxin"/>
</dbReference>
<dbReference type="EMBL" id="JAIOIV010000015">
    <property type="protein sequence ID" value="MBZ0154920.1"/>
    <property type="molecule type" value="Genomic_DNA"/>
</dbReference>
<dbReference type="InterPro" id="IPR038573">
    <property type="entry name" value="BrnT_sf"/>
</dbReference>